<sequence>MGTYVEDYLESMYLLPSEIKRNFDLMRELDKTSYPLLEELKTTQKAYLTTARQKVLARCADATKGEATEQELRELIEADEMVQKLQEKHALVVQKLDEKIAIAAQSYDIVDHHIRRLDRDLESYSALLKANGEYQEDSRPQRKKQKVAAATTLHQVSHTVPNVNVRSKNSTGAGSMKDKTATPVAKASSGGSSSSRKRSIAETTVVVPAAAAGPVILASEDLPIDPNEPIYCSCRRVSFGQMVGCDNDDCKYEWFHFGCVGLTDQPAGKWYCQDCKVQLGIK</sequence>
<feature type="compositionally biased region" description="Low complexity" evidence="12">
    <location>
        <begin position="185"/>
        <end position="194"/>
    </location>
</feature>
<evidence type="ECO:0000256" key="4">
    <source>
        <dbReference type="ARBA" id="ARBA00022771"/>
    </source>
</evidence>
<dbReference type="Pfam" id="PF12998">
    <property type="entry name" value="ING"/>
    <property type="match status" value="1"/>
</dbReference>
<evidence type="ECO:0000313" key="16">
    <source>
        <dbReference type="EMBL" id="KAG2936240.1"/>
    </source>
</evidence>
<accession>A0A329SCR8</accession>
<feature type="binding site" evidence="9">
    <location>
        <position position="250"/>
    </location>
    <ligand>
        <name>Zn(2+)</name>
        <dbReference type="ChEBI" id="CHEBI:29105"/>
        <label>2</label>
    </ligand>
</feature>
<dbReference type="SMART" id="SM01408">
    <property type="entry name" value="ING"/>
    <property type="match status" value="1"/>
</dbReference>
<dbReference type="PANTHER" id="PTHR10333">
    <property type="entry name" value="INHIBITOR OF GROWTH PROTEIN"/>
    <property type="match status" value="1"/>
</dbReference>
<dbReference type="GO" id="GO:0005634">
    <property type="term" value="C:nucleus"/>
    <property type="evidence" value="ECO:0007669"/>
    <property type="project" value="UniProtKB-SubCell"/>
</dbReference>
<evidence type="ECO:0000313" key="19">
    <source>
        <dbReference type="EMBL" id="KAG6962322.1"/>
    </source>
</evidence>
<feature type="compositionally biased region" description="Polar residues" evidence="12">
    <location>
        <begin position="164"/>
        <end position="173"/>
    </location>
</feature>
<dbReference type="Proteomes" id="UP000251314">
    <property type="component" value="Unassembled WGS sequence"/>
</dbReference>
<dbReference type="Gene3D" id="3.30.40.10">
    <property type="entry name" value="Zinc/RING finger domain, C3HC4 (zinc finger)"/>
    <property type="match status" value="1"/>
</dbReference>
<protein>
    <recommendedName>
        <fullName evidence="11">Inhibitor of growth protein</fullName>
    </recommendedName>
</protein>
<evidence type="ECO:0000256" key="5">
    <source>
        <dbReference type="ARBA" id="ARBA00022833"/>
    </source>
</evidence>
<dbReference type="EMBL" id="RCMK01000327">
    <property type="protein sequence ID" value="KAG2936240.1"/>
    <property type="molecule type" value="Genomic_DNA"/>
</dbReference>
<evidence type="ECO:0000256" key="12">
    <source>
        <dbReference type="SAM" id="MobiDB-lite"/>
    </source>
</evidence>
<feature type="site" description="Histone H3K4me3 binding" evidence="8">
    <location>
        <position position="231"/>
    </location>
</feature>
<dbReference type="FunFam" id="3.30.40.10:FF:000016">
    <property type="entry name" value="Inhibitor of growth protein"/>
    <property type="match status" value="1"/>
</dbReference>
<dbReference type="Proteomes" id="UP000736787">
    <property type="component" value="Unassembled WGS sequence"/>
</dbReference>
<feature type="binding site" evidence="9">
    <location>
        <position position="232"/>
    </location>
    <ligand>
        <name>Zn(2+)</name>
        <dbReference type="ChEBI" id="CHEBI:29105"/>
        <label>1</label>
    </ligand>
</feature>
<organism evidence="20 21">
    <name type="scientific">Phytophthora cactorum</name>
    <dbReference type="NCBI Taxonomy" id="29920"/>
    <lineage>
        <taxon>Eukaryota</taxon>
        <taxon>Sar</taxon>
        <taxon>Stramenopiles</taxon>
        <taxon>Oomycota</taxon>
        <taxon>Peronosporomycetes</taxon>
        <taxon>Peronosporales</taxon>
        <taxon>Peronosporaceae</taxon>
        <taxon>Phytophthora</taxon>
    </lineage>
</organism>
<keyword evidence="6 11" id="KW-0156">Chromatin regulator</keyword>
<dbReference type="PROSITE" id="PS01359">
    <property type="entry name" value="ZF_PHD_1"/>
    <property type="match status" value="1"/>
</dbReference>
<dbReference type="Proteomes" id="UP000697107">
    <property type="component" value="Unassembled WGS sequence"/>
</dbReference>
<dbReference type="Proteomes" id="UP000774804">
    <property type="component" value="Unassembled WGS sequence"/>
</dbReference>
<dbReference type="SUPFAM" id="SSF57903">
    <property type="entry name" value="FYVE/PHD zinc finger"/>
    <property type="match status" value="1"/>
</dbReference>
<dbReference type="EMBL" id="RCMG01000461">
    <property type="protein sequence ID" value="KAG2853837.1"/>
    <property type="molecule type" value="Genomic_DNA"/>
</dbReference>
<dbReference type="EMBL" id="JAENGZ010000312">
    <property type="protein sequence ID" value="KAG6962322.1"/>
    <property type="molecule type" value="Genomic_DNA"/>
</dbReference>
<comment type="function">
    <text evidence="11">Component of an histone acetyltransferase complex.</text>
</comment>
<evidence type="ECO:0000313" key="14">
    <source>
        <dbReference type="EMBL" id="KAG2853837.1"/>
    </source>
</evidence>
<dbReference type="Proteomes" id="UP000760860">
    <property type="component" value="Unassembled WGS sequence"/>
</dbReference>
<keyword evidence="4 10" id="KW-0863">Zinc-finger</keyword>
<name>A0A329SCR8_9STRA</name>
<reference evidence="14" key="2">
    <citation type="submission" date="2018-10" db="EMBL/GenBank/DDBJ databases">
        <title>Effector identification in a new, highly contiguous assembly of the strawberry crown rot pathogen Phytophthora cactorum.</title>
        <authorList>
            <person name="Armitage A.D."/>
            <person name="Nellist C.F."/>
            <person name="Bates H."/>
            <person name="Vickerstaff R.J."/>
            <person name="Harrison R.J."/>
        </authorList>
    </citation>
    <scope>NUCLEOTIDE SEQUENCE</scope>
    <source>
        <strain evidence="14">15-7</strain>
        <strain evidence="15">4032</strain>
        <strain evidence="16">4040</strain>
        <strain evidence="17">P415</strain>
        <strain evidence="18">P421</strain>
    </source>
</reference>
<dbReference type="OrthoDB" id="5411773at2759"/>
<evidence type="ECO:0000313" key="18">
    <source>
        <dbReference type="EMBL" id="KAG3217485.1"/>
    </source>
</evidence>
<reference evidence="19" key="3">
    <citation type="submission" date="2021-01" db="EMBL/GenBank/DDBJ databases">
        <title>Phytophthora aleatoria, a newly-described species from Pinus radiata is distinct from Phytophthora cactorum isolates based on comparative genomics.</title>
        <authorList>
            <person name="Mcdougal R."/>
            <person name="Panda P."/>
            <person name="Williams N."/>
            <person name="Studholme D.J."/>
        </authorList>
    </citation>
    <scope>NUCLEOTIDE SEQUENCE</scope>
    <source>
        <strain evidence="19">NZFS 3830</strain>
    </source>
</reference>
<comment type="domain">
    <text evidence="11">The PHD-type zinc finger mediates the binding to H3K4me3.</text>
</comment>
<keyword evidence="5 9" id="KW-0862">Zinc</keyword>
<dbReference type="PANTHER" id="PTHR10333:SF42">
    <property type="entry name" value="INHIBITOR OF GROWTH PROTEIN 5"/>
    <property type="match status" value="1"/>
</dbReference>
<evidence type="ECO:0000256" key="8">
    <source>
        <dbReference type="PIRSR" id="PIRSR628651-50"/>
    </source>
</evidence>
<evidence type="ECO:0000313" key="20">
    <source>
        <dbReference type="EMBL" id="RAW34673.1"/>
    </source>
</evidence>
<dbReference type="GO" id="GO:0008270">
    <property type="term" value="F:zinc ion binding"/>
    <property type="evidence" value="ECO:0007669"/>
    <property type="project" value="UniProtKB-KW"/>
</dbReference>
<dbReference type="Proteomes" id="UP000688947">
    <property type="component" value="Unassembled WGS sequence"/>
</dbReference>
<dbReference type="InterPro" id="IPR019787">
    <property type="entry name" value="Znf_PHD-finger"/>
</dbReference>
<evidence type="ECO:0000256" key="6">
    <source>
        <dbReference type="ARBA" id="ARBA00022853"/>
    </source>
</evidence>
<evidence type="ECO:0000256" key="1">
    <source>
        <dbReference type="ARBA" id="ARBA00004123"/>
    </source>
</evidence>
<evidence type="ECO:0000256" key="11">
    <source>
        <dbReference type="RuleBase" id="RU361213"/>
    </source>
</evidence>
<dbReference type="CDD" id="cd16857">
    <property type="entry name" value="ING_ING1_2"/>
    <property type="match status" value="1"/>
</dbReference>
<dbReference type="InterPro" id="IPR024610">
    <property type="entry name" value="ING_N_histone-binding"/>
</dbReference>
<comment type="caution">
    <text evidence="20">The sequence shown here is derived from an EMBL/GenBank/DDBJ whole genome shotgun (WGS) entry which is preliminary data.</text>
</comment>
<evidence type="ECO:0000256" key="9">
    <source>
        <dbReference type="PIRSR" id="PIRSR628651-51"/>
    </source>
</evidence>
<dbReference type="InterPro" id="IPR011011">
    <property type="entry name" value="Znf_FYVE_PHD"/>
</dbReference>
<feature type="binding site" evidence="9">
    <location>
        <position position="256"/>
    </location>
    <ligand>
        <name>Zn(2+)</name>
        <dbReference type="ChEBI" id="CHEBI:29105"/>
        <label>1</label>
    </ligand>
</feature>
<evidence type="ECO:0000313" key="15">
    <source>
        <dbReference type="EMBL" id="KAG2910836.1"/>
    </source>
</evidence>
<dbReference type="PROSITE" id="PS50016">
    <property type="entry name" value="ZF_PHD_2"/>
    <property type="match status" value="1"/>
</dbReference>
<dbReference type="EMBL" id="RCML01000295">
    <property type="protein sequence ID" value="KAG2981867.1"/>
    <property type="molecule type" value="Genomic_DNA"/>
</dbReference>
<keyword evidence="3 9" id="KW-0479">Metal-binding</keyword>
<dbReference type="VEuPathDB" id="FungiDB:PC110_g8994"/>
<evidence type="ECO:0000313" key="21">
    <source>
        <dbReference type="Proteomes" id="UP000251314"/>
    </source>
</evidence>
<dbReference type="InterPro" id="IPR013083">
    <property type="entry name" value="Znf_RING/FYVE/PHD"/>
</dbReference>
<evidence type="ECO:0000313" key="17">
    <source>
        <dbReference type="EMBL" id="KAG2981867.1"/>
    </source>
</evidence>
<reference evidence="20 21" key="1">
    <citation type="submission" date="2018-01" db="EMBL/GenBank/DDBJ databases">
        <title>Draft genome of the strawberry crown rot pathogen Phytophthora cactorum.</title>
        <authorList>
            <person name="Armitage A.D."/>
            <person name="Lysoe E."/>
            <person name="Nellist C.F."/>
            <person name="Harrison R.J."/>
            <person name="Brurberg M.B."/>
        </authorList>
    </citation>
    <scope>NUCLEOTIDE SEQUENCE [LARGE SCALE GENOMIC DNA]</scope>
    <source>
        <strain evidence="20 21">10300</strain>
    </source>
</reference>
<proteinExistence type="inferred from homology"/>
<dbReference type="EMBL" id="MJFZ01000193">
    <property type="protein sequence ID" value="RAW34673.1"/>
    <property type="molecule type" value="Genomic_DNA"/>
</dbReference>
<feature type="binding site" evidence="9">
    <location>
        <position position="245"/>
    </location>
    <ligand>
        <name>Zn(2+)</name>
        <dbReference type="ChEBI" id="CHEBI:29105"/>
        <label>2</label>
    </ligand>
</feature>
<evidence type="ECO:0000256" key="7">
    <source>
        <dbReference type="ARBA" id="ARBA00023242"/>
    </source>
</evidence>
<dbReference type="Proteomes" id="UP000735874">
    <property type="component" value="Unassembled WGS sequence"/>
</dbReference>
<keyword evidence="7 11" id="KW-0539">Nucleus</keyword>
<dbReference type="Gene3D" id="6.10.140.1740">
    <property type="match status" value="1"/>
</dbReference>
<gene>
    <name evidence="19" type="ORF">JG687_00007219</name>
    <name evidence="20" type="ORF">PC110_g8994</name>
    <name evidence="14" type="ORF">PC113_g13838</name>
    <name evidence="15" type="ORF">PC115_g12800</name>
    <name evidence="16" type="ORF">PC117_g12127</name>
    <name evidence="17" type="ORF">PC118_g10334</name>
    <name evidence="18" type="ORF">PC129_g11678</name>
</gene>
<feature type="binding site" evidence="9">
    <location>
        <position position="275"/>
    </location>
    <ligand>
        <name>Zn(2+)</name>
        <dbReference type="ChEBI" id="CHEBI:29105"/>
        <label>2</label>
    </ligand>
</feature>
<feature type="site" description="Histone H3K4me3 binding" evidence="8">
    <location>
        <position position="242"/>
    </location>
</feature>
<evidence type="ECO:0000259" key="13">
    <source>
        <dbReference type="PROSITE" id="PS50016"/>
    </source>
</evidence>
<dbReference type="SMART" id="SM00249">
    <property type="entry name" value="PHD"/>
    <property type="match status" value="1"/>
</dbReference>
<dbReference type="GO" id="GO:0006325">
    <property type="term" value="P:chromatin organization"/>
    <property type="evidence" value="ECO:0007669"/>
    <property type="project" value="UniProtKB-KW"/>
</dbReference>
<dbReference type="EMBL" id="RCMI01000439">
    <property type="protein sequence ID" value="KAG2910836.1"/>
    <property type="molecule type" value="Genomic_DNA"/>
</dbReference>
<feature type="domain" description="PHD-type" evidence="13">
    <location>
        <begin position="229"/>
        <end position="278"/>
    </location>
</feature>
<dbReference type="EMBL" id="RCMV01000418">
    <property type="protein sequence ID" value="KAG3217485.1"/>
    <property type="molecule type" value="Genomic_DNA"/>
</dbReference>
<feature type="binding site" evidence="9">
    <location>
        <position position="259"/>
    </location>
    <ligand>
        <name>Zn(2+)</name>
        <dbReference type="ChEBI" id="CHEBI:29105"/>
        <label>1</label>
    </ligand>
</feature>
<keyword evidence="21" id="KW-1185">Reference proteome</keyword>
<dbReference type="CDD" id="cd15587">
    <property type="entry name" value="PHD_Yng1p_like"/>
    <property type="match status" value="1"/>
</dbReference>
<feature type="site" description="Histone H3K4me3 binding" evidence="8">
    <location>
        <position position="246"/>
    </location>
</feature>
<dbReference type="InterPro" id="IPR019786">
    <property type="entry name" value="Zinc_finger_PHD-type_CS"/>
</dbReference>
<evidence type="ECO:0000256" key="2">
    <source>
        <dbReference type="ARBA" id="ARBA00010210"/>
    </source>
</evidence>
<comment type="subunit">
    <text evidence="11">Component of an histone acetyltransferase complex. Interacts with H3K4me3 and to a lesser extent with H3K4me2.</text>
</comment>
<dbReference type="InterPro" id="IPR028651">
    <property type="entry name" value="ING_fam"/>
</dbReference>
<comment type="subcellular location">
    <subcellularLocation>
        <location evidence="1 11">Nucleus</location>
    </subcellularLocation>
</comment>
<feature type="binding site" evidence="9">
    <location>
        <position position="272"/>
    </location>
    <ligand>
        <name>Zn(2+)</name>
        <dbReference type="ChEBI" id="CHEBI:29105"/>
        <label>2</label>
    </ligand>
</feature>
<evidence type="ECO:0000256" key="10">
    <source>
        <dbReference type="PROSITE-ProRule" id="PRU00146"/>
    </source>
</evidence>
<dbReference type="AlphaFoldDB" id="A0A329SCR8"/>
<feature type="region of interest" description="Disordered" evidence="12">
    <location>
        <begin position="164"/>
        <end position="199"/>
    </location>
</feature>
<feature type="site" description="Histone H3K4me3 binding" evidence="8">
    <location>
        <position position="254"/>
    </location>
</feature>
<dbReference type="STRING" id="29920.A0A329SCR8"/>
<evidence type="ECO:0000256" key="3">
    <source>
        <dbReference type="ARBA" id="ARBA00022723"/>
    </source>
</evidence>
<feature type="binding site" evidence="9">
    <location>
        <position position="234"/>
    </location>
    <ligand>
        <name>Zn(2+)</name>
        <dbReference type="ChEBI" id="CHEBI:29105"/>
        <label>1</label>
    </ligand>
</feature>
<dbReference type="InterPro" id="IPR001965">
    <property type="entry name" value="Znf_PHD"/>
</dbReference>
<comment type="similarity">
    <text evidence="2 11">Belongs to the ING family.</text>
</comment>